<dbReference type="InParanoid" id="A0A2P5HGC4"/>
<dbReference type="EMBL" id="MAVT02002434">
    <property type="protein sequence ID" value="POS69296.1"/>
    <property type="molecule type" value="Genomic_DNA"/>
</dbReference>
<feature type="transmembrane region" description="Helical" evidence="2">
    <location>
        <begin position="26"/>
        <end position="49"/>
    </location>
</feature>
<reference evidence="4" key="1">
    <citation type="submission" date="2017-09" db="EMBL/GenBank/DDBJ databases">
        <title>Polyketide synthases of a Diaporthe helianthi virulent isolate.</title>
        <authorList>
            <person name="Baroncelli R."/>
        </authorList>
    </citation>
    <scope>NUCLEOTIDE SEQUENCE [LARGE SCALE GENOMIC DNA]</scope>
    <source>
        <strain evidence="4">7/96</strain>
    </source>
</reference>
<dbReference type="AlphaFoldDB" id="A0A2P5HGC4"/>
<keyword evidence="2" id="KW-0472">Membrane</keyword>
<keyword evidence="2" id="KW-0812">Transmembrane</keyword>
<feature type="transmembrane region" description="Helical" evidence="2">
    <location>
        <begin position="387"/>
        <end position="406"/>
    </location>
</feature>
<protein>
    <recommendedName>
        <fullName evidence="3">DUF3533 domain-containing protein</fullName>
    </recommendedName>
</protein>
<feature type="transmembrane region" description="Helical" evidence="2">
    <location>
        <begin position="264"/>
        <end position="287"/>
    </location>
</feature>
<feature type="transmembrane region" description="Helical" evidence="2">
    <location>
        <begin position="233"/>
        <end position="255"/>
    </location>
</feature>
<dbReference type="OrthoDB" id="2140105at2759"/>
<feature type="domain" description="DUF3533" evidence="3">
    <location>
        <begin position="34"/>
        <end position="397"/>
    </location>
</feature>
<evidence type="ECO:0000313" key="5">
    <source>
        <dbReference type="Proteomes" id="UP000094444"/>
    </source>
</evidence>
<accession>A0A2P5HGC4</accession>
<organism evidence="4 5">
    <name type="scientific">Diaporthe helianthi</name>
    <dbReference type="NCBI Taxonomy" id="158607"/>
    <lineage>
        <taxon>Eukaryota</taxon>
        <taxon>Fungi</taxon>
        <taxon>Dikarya</taxon>
        <taxon>Ascomycota</taxon>
        <taxon>Pezizomycotina</taxon>
        <taxon>Sordariomycetes</taxon>
        <taxon>Sordariomycetidae</taxon>
        <taxon>Diaporthales</taxon>
        <taxon>Diaporthaceae</taxon>
        <taxon>Diaporthe</taxon>
    </lineage>
</organism>
<evidence type="ECO:0000256" key="2">
    <source>
        <dbReference type="SAM" id="Phobius"/>
    </source>
</evidence>
<dbReference type="Proteomes" id="UP000094444">
    <property type="component" value="Unassembled WGS sequence"/>
</dbReference>
<feature type="transmembrane region" description="Helical" evidence="2">
    <location>
        <begin position="293"/>
        <end position="309"/>
    </location>
</feature>
<dbReference type="STRING" id="158607.A0A2P5HGC4"/>
<dbReference type="PANTHER" id="PTHR34814:SF2">
    <property type="entry name" value="DUF3533 DOMAIN-CONTAINING PROTEIN"/>
    <property type="match status" value="1"/>
</dbReference>
<dbReference type="Pfam" id="PF12051">
    <property type="entry name" value="DUF3533"/>
    <property type="match status" value="1"/>
</dbReference>
<proteinExistence type="predicted"/>
<keyword evidence="5" id="KW-1185">Reference proteome</keyword>
<keyword evidence="2" id="KW-1133">Transmembrane helix</keyword>
<sequence length="442" mass="48695">MDSEADTSRDGLPSPQKYFAMTRKPFLKAIIISGLILNILFLANMSYIFGSIFQNTGRTHALRVLLVDYDGGVVSQSIRAAYSDLKADSFITVSEQLASDFGDTEAIQDAVCSGDYWAALYVTPDASANLARALEGGPAAENFNASSAVGVVWNEIHYPVISQGYVYSALQTLLGATSSVYHSIHGTQALSTMNQSDPAARAALFRPISFTTKNLTPVPTGAKVLWNTATIPFLIIMQFFFVLALNSTTLGFAYYSKIPSKNLILLRLGISIVYTFIASLTSTGYIWAFRQGFHLTGSQFVGTWMAIWLTNHANFLFLDTATAIVPMAYMSHVVLTWIILNVTSTINPLELSAGFYRLGYAWPYHNLYEILVTIWSNGCVNRVYRNLPIIFAWWIVLFGLSLWAQLRKCRNSQKQAELEGPTPPQRGASEQAEKPGSADSSD</sequence>
<dbReference type="PANTHER" id="PTHR34814">
    <property type="entry name" value="NITROSOGUANIDINE RESISTANCE PROTEIN SNG1"/>
    <property type="match status" value="1"/>
</dbReference>
<feature type="region of interest" description="Disordered" evidence="1">
    <location>
        <begin position="414"/>
        <end position="442"/>
    </location>
</feature>
<dbReference type="GO" id="GO:0016020">
    <property type="term" value="C:membrane"/>
    <property type="evidence" value="ECO:0007669"/>
    <property type="project" value="TreeGrafter"/>
</dbReference>
<dbReference type="InterPro" id="IPR053001">
    <property type="entry name" value="MNNG_permease-like"/>
</dbReference>
<evidence type="ECO:0000256" key="1">
    <source>
        <dbReference type="SAM" id="MobiDB-lite"/>
    </source>
</evidence>
<evidence type="ECO:0000313" key="4">
    <source>
        <dbReference type="EMBL" id="POS69296.1"/>
    </source>
</evidence>
<name>A0A2P5HGC4_DIAHE</name>
<feature type="transmembrane region" description="Helical" evidence="2">
    <location>
        <begin position="316"/>
        <end position="340"/>
    </location>
</feature>
<gene>
    <name evidence="4" type="ORF">DHEL01_v212309</name>
</gene>
<dbReference type="InterPro" id="IPR022703">
    <property type="entry name" value="DUF3533"/>
</dbReference>
<comment type="caution">
    <text evidence="4">The sequence shown here is derived from an EMBL/GenBank/DDBJ whole genome shotgun (WGS) entry which is preliminary data.</text>
</comment>
<evidence type="ECO:0000259" key="3">
    <source>
        <dbReference type="Pfam" id="PF12051"/>
    </source>
</evidence>